<evidence type="ECO:0000256" key="1">
    <source>
        <dbReference type="ARBA" id="ARBA00022448"/>
    </source>
</evidence>
<reference evidence="6" key="1">
    <citation type="submission" date="2016-02" db="EMBL/GenBank/DDBJ databases">
        <authorList>
            <person name="Holder M.E."/>
            <person name="Ajami N.J."/>
            <person name="Petrosino J.F."/>
        </authorList>
    </citation>
    <scope>NUCLEOTIDE SEQUENCE [LARGE SCALE GENOMIC DNA]</scope>
    <source>
        <strain evidence="6">DSM 12838</strain>
    </source>
</reference>
<protein>
    <recommendedName>
        <fullName evidence="4">ABC transporter domain-containing protein</fullName>
    </recommendedName>
</protein>
<dbReference type="InterPro" id="IPR050153">
    <property type="entry name" value="Metal_Ion_Import_ABC"/>
</dbReference>
<dbReference type="OrthoDB" id="9809450at2"/>
<gene>
    <name evidence="5" type="ORF">AXF15_02450</name>
</gene>
<keyword evidence="2" id="KW-0547">Nucleotide-binding</keyword>
<accession>A0A109W6N2</accession>
<dbReference type="SUPFAM" id="SSF52540">
    <property type="entry name" value="P-loop containing nucleoside triphosphate hydrolases"/>
    <property type="match status" value="1"/>
</dbReference>
<dbReference type="Proteomes" id="UP000063964">
    <property type="component" value="Chromosome"/>
</dbReference>
<dbReference type="PANTHER" id="PTHR42734">
    <property type="entry name" value="METAL TRANSPORT SYSTEM ATP-BINDING PROTEIN TM_0124-RELATED"/>
    <property type="match status" value="1"/>
</dbReference>
<proteinExistence type="predicted"/>
<dbReference type="Pfam" id="PF00005">
    <property type="entry name" value="ABC_tran"/>
    <property type="match status" value="1"/>
</dbReference>
<keyword evidence="3" id="KW-0067">ATP-binding</keyword>
<dbReference type="AlphaFoldDB" id="A0A109W6N2"/>
<dbReference type="PROSITE" id="PS50893">
    <property type="entry name" value="ABC_TRANSPORTER_2"/>
    <property type="match status" value="1"/>
</dbReference>
<dbReference type="GO" id="GO:0016887">
    <property type="term" value="F:ATP hydrolysis activity"/>
    <property type="evidence" value="ECO:0007669"/>
    <property type="project" value="InterPro"/>
</dbReference>
<dbReference type="InterPro" id="IPR027417">
    <property type="entry name" value="P-loop_NTPase"/>
</dbReference>
<feature type="domain" description="ABC transporter" evidence="4">
    <location>
        <begin position="14"/>
        <end position="224"/>
    </location>
</feature>
<dbReference type="Gene3D" id="3.40.50.300">
    <property type="entry name" value="P-loop containing nucleotide triphosphate hydrolases"/>
    <property type="match status" value="1"/>
</dbReference>
<keyword evidence="6" id="KW-1185">Reference proteome</keyword>
<dbReference type="InterPro" id="IPR003593">
    <property type="entry name" value="AAA+_ATPase"/>
</dbReference>
<evidence type="ECO:0000256" key="2">
    <source>
        <dbReference type="ARBA" id="ARBA00022741"/>
    </source>
</evidence>
<sequence length="224" mass="23813">MTTTAPSSLRPPHLEVHALTCRFGREPAVQNVHLDVASGEHVAIVGGNGSGKTTLLRAIMGLHRGWTGSIRLNGTELPASPEKAHPGMAWMPQHLPKGQFPFTVEELLRAGTEETAVLDAAGELGIGGLLQRPLSALSGGQRQRAYLARALGMLHEGASLLLADEPTAALDFGGQEQVAEILAVLPATMIVVTHDPNMACKCHRVLHMAQGRVREATDEWIPAS</sequence>
<dbReference type="EMBL" id="CP014230">
    <property type="protein sequence ID" value="AMD93979.1"/>
    <property type="molecule type" value="Genomic_DNA"/>
</dbReference>
<evidence type="ECO:0000256" key="3">
    <source>
        <dbReference type="ARBA" id="ARBA00022840"/>
    </source>
</evidence>
<dbReference type="RefSeq" id="WP_066608592.1">
    <property type="nucleotide sequence ID" value="NZ_CP014230.1"/>
</dbReference>
<dbReference type="STRING" id="888061.AXF15_02450"/>
<keyword evidence="1" id="KW-0813">Transport</keyword>
<organism evidence="5 6">
    <name type="scientific">Desulfomicrobium orale DSM 12838</name>
    <dbReference type="NCBI Taxonomy" id="888061"/>
    <lineage>
        <taxon>Bacteria</taxon>
        <taxon>Pseudomonadati</taxon>
        <taxon>Thermodesulfobacteriota</taxon>
        <taxon>Desulfovibrionia</taxon>
        <taxon>Desulfovibrionales</taxon>
        <taxon>Desulfomicrobiaceae</taxon>
        <taxon>Desulfomicrobium</taxon>
    </lineage>
</organism>
<dbReference type="GO" id="GO:0005524">
    <property type="term" value="F:ATP binding"/>
    <property type="evidence" value="ECO:0007669"/>
    <property type="project" value="UniProtKB-KW"/>
</dbReference>
<evidence type="ECO:0000313" key="6">
    <source>
        <dbReference type="Proteomes" id="UP000063964"/>
    </source>
</evidence>
<dbReference type="SMART" id="SM00382">
    <property type="entry name" value="AAA"/>
    <property type="match status" value="1"/>
</dbReference>
<dbReference type="KEGG" id="doa:AXF15_02450"/>
<name>A0A109W6N2_9BACT</name>
<evidence type="ECO:0000313" key="5">
    <source>
        <dbReference type="EMBL" id="AMD93979.1"/>
    </source>
</evidence>
<dbReference type="InterPro" id="IPR003439">
    <property type="entry name" value="ABC_transporter-like_ATP-bd"/>
</dbReference>
<evidence type="ECO:0000259" key="4">
    <source>
        <dbReference type="PROSITE" id="PS50893"/>
    </source>
</evidence>